<dbReference type="CDD" id="cd00303">
    <property type="entry name" value="retropepsin_like"/>
    <property type="match status" value="1"/>
</dbReference>
<feature type="non-terminal residue" evidence="2">
    <location>
        <position position="1"/>
    </location>
</feature>
<proteinExistence type="predicted"/>
<dbReference type="Pfam" id="PF08284">
    <property type="entry name" value="RVP_2"/>
    <property type="match status" value="1"/>
</dbReference>
<evidence type="ECO:0000313" key="2">
    <source>
        <dbReference type="EMBL" id="CAA0824894.1"/>
    </source>
</evidence>
<evidence type="ECO:0008006" key="4">
    <source>
        <dbReference type="Google" id="ProtNLM"/>
    </source>
</evidence>
<sequence>RHAVAPAAPYAQRCGTCVFRTVALHPRRDTTSAPQSCVFRAVTLPPCRGICVFRARDDFSRRGSCVIYIYIYILRSRLQYETSLDQGQTPRARENTKNLTLPLLFRSSSPSFSFFCCGPPPAPLHFNELGDDSLDYNVKLDLILNWMMARVNREGEIELGCARLSAQMDSLTARLDSIEAKVDDPHFILDTQARTMKQMCEAEEEDDELQRDIVDISEEEIHGLDSQVHPPTSELEHPSSRPLHCVTKLGGFSSTCSTDELINLEVDDKARVGKALRLELGIARARTHFIRNIATRIHCRAPAAAVPRHRQSAQDHPPRRGTARPHAAPEDSLTLRHNPCPRYHPASRRGTCCTLRPAPRSRYSPRRGRWPLRAVTLLPCQGTCVFRARDDFSCRGSCVIYILRSRSQYGTSLHQEVANPDDEEAEVEEKLHQEEEIEALHEEPEISMHAMAGIRGPRTMRLPAWVKDRCVVVLVDNGSSHNFINTDLSEKLKLPTTKIEPFEVRVANRERLQCTESFRKVPIKYNGVTVKVDLYALPLVGPEVVLGMQWLKGLGRVTTDYRTGIMEFNSGGRQVTL</sequence>
<name>A0A9N7RD45_STRHE</name>
<dbReference type="InterPro" id="IPR021109">
    <property type="entry name" value="Peptidase_aspartic_dom_sf"/>
</dbReference>
<gene>
    <name evidence="2" type="ORF">SHERM_21741</name>
</gene>
<feature type="region of interest" description="Disordered" evidence="1">
    <location>
        <begin position="304"/>
        <end position="337"/>
    </location>
</feature>
<dbReference type="OrthoDB" id="1934862at2759"/>
<dbReference type="AlphaFoldDB" id="A0A9N7RD45"/>
<dbReference type="Gene3D" id="2.40.70.10">
    <property type="entry name" value="Acid Proteases"/>
    <property type="match status" value="1"/>
</dbReference>
<protein>
    <recommendedName>
        <fullName evidence="4">Retrotransposon protein</fullName>
    </recommendedName>
</protein>
<accession>A0A9N7RD45</accession>
<evidence type="ECO:0000256" key="1">
    <source>
        <dbReference type="SAM" id="MobiDB-lite"/>
    </source>
</evidence>
<dbReference type="EMBL" id="CACSLK010025425">
    <property type="protein sequence ID" value="CAA0824894.1"/>
    <property type="molecule type" value="Genomic_DNA"/>
</dbReference>
<organism evidence="2 3">
    <name type="scientific">Striga hermonthica</name>
    <name type="common">Purple witchweed</name>
    <name type="synonym">Buchnera hermonthica</name>
    <dbReference type="NCBI Taxonomy" id="68872"/>
    <lineage>
        <taxon>Eukaryota</taxon>
        <taxon>Viridiplantae</taxon>
        <taxon>Streptophyta</taxon>
        <taxon>Embryophyta</taxon>
        <taxon>Tracheophyta</taxon>
        <taxon>Spermatophyta</taxon>
        <taxon>Magnoliopsida</taxon>
        <taxon>eudicotyledons</taxon>
        <taxon>Gunneridae</taxon>
        <taxon>Pentapetalae</taxon>
        <taxon>asterids</taxon>
        <taxon>lamiids</taxon>
        <taxon>Lamiales</taxon>
        <taxon>Orobanchaceae</taxon>
        <taxon>Buchnereae</taxon>
        <taxon>Striga</taxon>
    </lineage>
</organism>
<keyword evidence="3" id="KW-1185">Reference proteome</keyword>
<evidence type="ECO:0000313" key="3">
    <source>
        <dbReference type="Proteomes" id="UP001153555"/>
    </source>
</evidence>
<comment type="caution">
    <text evidence="2">The sequence shown here is derived from an EMBL/GenBank/DDBJ whole genome shotgun (WGS) entry which is preliminary data.</text>
</comment>
<dbReference type="Proteomes" id="UP001153555">
    <property type="component" value="Unassembled WGS sequence"/>
</dbReference>
<dbReference type="SUPFAM" id="SSF50630">
    <property type="entry name" value="Acid proteases"/>
    <property type="match status" value="1"/>
</dbReference>
<feature type="non-terminal residue" evidence="2">
    <location>
        <position position="577"/>
    </location>
</feature>
<reference evidence="2" key="1">
    <citation type="submission" date="2019-12" db="EMBL/GenBank/DDBJ databases">
        <authorList>
            <person name="Scholes J."/>
        </authorList>
    </citation>
    <scope>NUCLEOTIDE SEQUENCE</scope>
</reference>